<name>A0A1N6FEX2_9GAMM</name>
<dbReference type="InterPro" id="IPR048489">
    <property type="entry name" value="DksA_N"/>
</dbReference>
<dbReference type="GO" id="GO:0010468">
    <property type="term" value="P:regulation of gene expression"/>
    <property type="evidence" value="ECO:0007669"/>
    <property type="project" value="UniProtKB-UniRule"/>
</dbReference>
<evidence type="ECO:0000313" key="10">
    <source>
        <dbReference type="Proteomes" id="UP000198461"/>
    </source>
</evidence>
<comment type="subunit">
    <text evidence="4">Interacts directly with the RNA polymerase.</text>
</comment>
<reference evidence="10" key="1">
    <citation type="submission" date="2016-11" db="EMBL/GenBank/DDBJ databases">
        <authorList>
            <person name="Varghese N."/>
            <person name="Submissions S."/>
        </authorList>
    </citation>
    <scope>NUCLEOTIDE SEQUENCE [LARGE SCALE GENOMIC DNA]</scope>
    <source>
        <strain evidence="10">DSM 17737</strain>
    </source>
</reference>
<evidence type="ECO:0000256" key="6">
    <source>
        <dbReference type="SAM" id="MobiDB-lite"/>
    </source>
</evidence>
<dbReference type="Proteomes" id="UP000198461">
    <property type="component" value="Unassembled WGS sequence"/>
</dbReference>
<dbReference type="SUPFAM" id="SSF109635">
    <property type="entry name" value="DnaK suppressor protein DksA, alpha-hairpin domain"/>
    <property type="match status" value="1"/>
</dbReference>
<sequence length="146" mass="17127">MPGFEDKDFQFIEDYPKYVPEPGEEYMSPRMLEHFRNKLLAWKEQILREAEETVEHLKSDSEAPADPNDRATLEEEFAIELRTRDRERKLLAKIEASLKDIENGEYGYCKMTGEEIGLERLEARPTATMTVEAKRKQEMREKQGIA</sequence>
<dbReference type="InterPro" id="IPR012784">
    <property type="entry name" value="DksA_RNA_pol-bd"/>
</dbReference>
<accession>A0A1N6FEX2</accession>
<evidence type="ECO:0000256" key="3">
    <source>
        <dbReference type="ARBA" id="ARBA00022833"/>
    </source>
</evidence>
<dbReference type="InterPro" id="IPR037187">
    <property type="entry name" value="DnaK_N"/>
</dbReference>
<dbReference type="InterPro" id="IPR000962">
    <property type="entry name" value="Znf_DskA_TraR"/>
</dbReference>
<dbReference type="Pfam" id="PF01258">
    <property type="entry name" value="zf-dskA_traR"/>
    <property type="match status" value="1"/>
</dbReference>
<keyword evidence="10" id="KW-1185">Reference proteome</keyword>
<comment type="caution">
    <text evidence="4">Lacks conserved residue(s) required for the propagation of feature annotation.</text>
</comment>
<dbReference type="GO" id="GO:0005737">
    <property type="term" value="C:cytoplasm"/>
    <property type="evidence" value="ECO:0007669"/>
    <property type="project" value="UniProtKB-SubCell"/>
</dbReference>
<keyword evidence="2 4" id="KW-0863">Zinc-finger</keyword>
<feature type="zinc finger region" description="dksA C4-type" evidence="5">
    <location>
        <begin position="109"/>
        <end position="133"/>
    </location>
</feature>
<dbReference type="PANTHER" id="PTHR33823">
    <property type="entry name" value="RNA POLYMERASE-BINDING TRANSCRIPTION FACTOR DKSA-RELATED"/>
    <property type="match status" value="1"/>
</dbReference>
<organism evidence="9 10">
    <name type="scientific">Sulfurivirga caldicuralii</name>
    <dbReference type="NCBI Taxonomy" id="364032"/>
    <lineage>
        <taxon>Bacteria</taxon>
        <taxon>Pseudomonadati</taxon>
        <taxon>Pseudomonadota</taxon>
        <taxon>Gammaproteobacteria</taxon>
        <taxon>Thiotrichales</taxon>
        <taxon>Piscirickettsiaceae</taxon>
        <taxon>Sulfurivirga</taxon>
    </lineage>
</organism>
<dbReference type="RefSeq" id="WP_074201321.1">
    <property type="nucleotide sequence ID" value="NZ_FSRE01000002.1"/>
</dbReference>
<dbReference type="Pfam" id="PF21157">
    <property type="entry name" value="DksA_N"/>
    <property type="match status" value="1"/>
</dbReference>
<feature type="domain" description="DnaK suppressor protein DksA N-terminal" evidence="8">
    <location>
        <begin position="32"/>
        <end position="101"/>
    </location>
</feature>
<proteinExistence type="inferred from homology"/>
<dbReference type="GO" id="GO:0008270">
    <property type="term" value="F:zinc ion binding"/>
    <property type="evidence" value="ECO:0007669"/>
    <property type="project" value="UniProtKB-UniRule"/>
</dbReference>
<feature type="domain" description="Zinc finger DksA/TraR C4-type" evidence="7">
    <location>
        <begin position="104"/>
        <end position="138"/>
    </location>
</feature>
<feature type="region of interest" description="Disordered" evidence="6">
    <location>
        <begin position="53"/>
        <end position="72"/>
    </location>
</feature>
<dbReference type="PANTHER" id="PTHR33823:SF2">
    <property type="entry name" value="RNA POLYMERASE-BINDING TRANSCRIPTION FACTOR DKSA"/>
    <property type="match status" value="1"/>
</dbReference>
<protein>
    <recommendedName>
        <fullName evidence="4">RNA polymerase-binding transcription factor DksA</fullName>
    </recommendedName>
</protein>
<evidence type="ECO:0000259" key="8">
    <source>
        <dbReference type="Pfam" id="PF21157"/>
    </source>
</evidence>
<comment type="similarity">
    <text evidence="4">Belongs to the DksA family.</text>
</comment>
<evidence type="ECO:0000313" key="9">
    <source>
        <dbReference type="EMBL" id="SIN93812.1"/>
    </source>
</evidence>
<gene>
    <name evidence="4" type="primary">dksA</name>
    <name evidence="9" type="ORF">SAMN05443662_1052</name>
</gene>
<dbReference type="SUPFAM" id="SSF57716">
    <property type="entry name" value="Glucocorticoid receptor-like (DNA-binding domain)"/>
    <property type="match status" value="1"/>
</dbReference>
<keyword evidence="3 4" id="KW-0862">Zinc</keyword>
<keyword evidence="1 4" id="KW-0479">Metal-binding</keyword>
<dbReference type="EMBL" id="FSRE01000002">
    <property type="protein sequence ID" value="SIN93812.1"/>
    <property type="molecule type" value="Genomic_DNA"/>
</dbReference>
<comment type="function">
    <text evidence="4">Transcription factor that acts by binding directly to the RNA polymerase (RNAP). Required for negative regulation of rRNA expression and positive regulation of several amino acid biosynthesis promoters. Also required for regulation of fis expression.</text>
</comment>
<evidence type="ECO:0000256" key="2">
    <source>
        <dbReference type="ARBA" id="ARBA00022771"/>
    </source>
</evidence>
<keyword evidence="4" id="KW-0963">Cytoplasm</keyword>
<evidence type="ECO:0000256" key="1">
    <source>
        <dbReference type="ARBA" id="ARBA00022723"/>
    </source>
</evidence>
<dbReference type="Gene3D" id="1.20.120.910">
    <property type="entry name" value="DksA, coiled-coil domain"/>
    <property type="match status" value="1"/>
</dbReference>
<dbReference type="STRING" id="364032.SAMN05443662_1052"/>
<dbReference type="NCBIfam" id="TIGR02420">
    <property type="entry name" value="dksA"/>
    <property type="match status" value="1"/>
</dbReference>
<dbReference type="PROSITE" id="PS51128">
    <property type="entry name" value="ZF_DKSA_2"/>
    <property type="match status" value="1"/>
</dbReference>
<dbReference type="OrthoDB" id="9803742at2"/>
<evidence type="ECO:0000256" key="4">
    <source>
        <dbReference type="HAMAP-Rule" id="MF_00926"/>
    </source>
</evidence>
<comment type="subcellular location">
    <subcellularLocation>
        <location evidence="4">Cytoplasm</location>
    </subcellularLocation>
</comment>
<dbReference type="AlphaFoldDB" id="A0A1N6FEX2"/>
<dbReference type="HAMAP" id="MF_00926">
    <property type="entry name" value="DksA"/>
    <property type="match status" value="1"/>
</dbReference>
<evidence type="ECO:0000259" key="7">
    <source>
        <dbReference type="Pfam" id="PF01258"/>
    </source>
</evidence>
<evidence type="ECO:0000256" key="5">
    <source>
        <dbReference type="PROSITE-ProRule" id="PRU00510"/>
    </source>
</evidence>